<sequence>MSPRNRNRVFSSATKLLEYITFLQGGSHDLEKYKWQMGTSYLWNAVLYVLIGMKHRKTGPDVEKVWPLIGTVFSHYPRVFERSTGAVYRALGQWTLEVWDQYVAVSRAEGLSEPVALDYIDAIRRCRRPDSSSRNAGLTADLEPSDCGQNMSRAGDSLPHFKSSEYYEFKDLLSFETDADEWVQWEQLIGEQGGFTSINSWQ</sequence>
<accession>A0A5N6TF24</accession>
<organism evidence="2 3">
    <name type="scientific">Aspergillus avenaceus</name>
    <dbReference type="NCBI Taxonomy" id="36643"/>
    <lineage>
        <taxon>Eukaryota</taxon>
        <taxon>Fungi</taxon>
        <taxon>Dikarya</taxon>
        <taxon>Ascomycota</taxon>
        <taxon>Pezizomycotina</taxon>
        <taxon>Eurotiomycetes</taxon>
        <taxon>Eurotiomycetidae</taxon>
        <taxon>Eurotiales</taxon>
        <taxon>Aspergillaceae</taxon>
        <taxon>Aspergillus</taxon>
        <taxon>Aspergillus subgen. Circumdati</taxon>
    </lineage>
</organism>
<dbReference type="EMBL" id="ML742445">
    <property type="protein sequence ID" value="KAE8144739.1"/>
    <property type="molecule type" value="Genomic_DNA"/>
</dbReference>
<keyword evidence="3" id="KW-1185">Reference proteome</keyword>
<evidence type="ECO:0000313" key="2">
    <source>
        <dbReference type="EMBL" id="KAE8144739.1"/>
    </source>
</evidence>
<proteinExistence type="predicted"/>
<evidence type="ECO:0000313" key="3">
    <source>
        <dbReference type="Proteomes" id="UP000325780"/>
    </source>
</evidence>
<feature type="region of interest" description="Disordered" evidence="1">
    <location>
        <begin position="129"/>
        <end position="149"/>
    </location>
</feature>
<dbReference type="OrthoDB" id="2269373at2759"/>
<dbReference type="Proteomes" id="UP000325780">
    <property type="component" value="Unassembled WGS sequence"/>
</dbReference>
<protein>
    <submittedName>
        <fullName evidence="2">Uncharacterized protein</fullName>
    </submittedName>
</protein>
<evidence type="ECO:0000256" key="1">
    <source>
        <dbReference type="SAM" id="MobiDB-lite"/>
    </source>
</evidence>
<name>A0A5N6TF24_ASPAV</name>
<dbReference type="AlphaFoldDB" id="A0A5N6TF24"/>
<reference evidence="2 3" key="1">
    <citation type="submission" date="2019-04" db="EMBL/GenBank/DDBJ databases">
        <title>Friends and foes A comparative genomics study of 23 Aspergillus species from section Flavi.</title>
        <authorList>
            <consortium name="DOE Joint Genome Institute"/>
            <person name="Kjaerbolling I."/>
            <person name="Vesth T."/>
            <person name="Frisvad J.C."/>
            <person name="Nybo J.L."/>
            <person name="Theobald S."/>
            <person name="Kildgaard S."/>
            <person name="Isbrandt T."/>
            <person name="Kuo A."/>
            <person name="Sato A."/>
            <person name="Lyhne E.K."/>
            <person name="Kogle M.E."/>
            <person name="Wiebenga A."/>
            <person name="Kun R.S."/>
            <person name="Lubbers R.J."/>
            <person name="Makela M.R."/>
            <person name="Barry K."/>
            <person name="Chovatia M."/>
            <person name="Clum A."/>
            <person name="Daum C."/>
            <person name="Haridas S."/>
            <person name="He G."/>
            <person name="LaButti K."/>
            <person name="Lipzen A."/>
            <person name="Mondo S."/>
            <person name="Riley R."/>
            <person name="Salamov A."/>
            <person name="Simmons B.A."/>
            <person name="Magnuson J.K."/>
            <person name="Henrissat B."/>
            <person name="Mortensen U.H."/>
            <person name="Larsen T.O."/>
            <person name="Devries R.P."/>
            <person name="Grigoriev I.V."/>
            <person name="Machida M."/>
            <person name="Baker S.E."/>
            <person name="Andersen M.R."/>
        </authorList>
    </citation>
    <scope>NUCLEOTIDE SEQUENCE [LARGE SCALE GENOMIC DNA]</scope>
    <source>
        <strain evidence="2 3">IBT 18842</strain>
    </source>
</reference>
<gene>
    <name evidence="2" type="ORF">BDV25DRAFT_145324</name>
</gene>